<evidence type="ECO:0000313" key="3">
    <source>
        <dbReference type="Proteomes" id="UP000623307"/>
    </source>
</evidence>
<accession>A0ABX7HKG4</accession>
<name>A0ABX7HKG4_9BURK</name>
<reference evidence="2 3" key="1">
    <citation type="submission" date="2021-02" db="EMBL/GenBank/DDBJ databases">
        <title>Complete Genome Sequence of Cupriavidus oxalaticus Strain Ox1, a Soil Oxalate-Degrading Species.</title>
        <authorList>
            <person name="Palmieri F."/>
            <person name="Udriet P."/>
            <person name="Deuasquier M."/>
            <person name="Beaudoing E."/>
            <person name="Johnson S.L."/>
            <person name="Davenport K.W."/>
            <person name="Chain P.S."/>
            <person name="Bindschedler S."/>
            <person name="Junier P."/>
        </authorList>
    </citation>
    <scope>NUCLEOTIDE SEQUENCE [LARGE SCALE GENOMIC DNA]</scope>
    <source>
        <strain evidence="2 3">Ox1</strain>
    </source>
</reference>
<dbReference type="RefSeq" id="WP_157096905.1">
    <property type="nucleotide sequence ID" value="NZ_CP032518.1"/>
</dbReference>
<feature type="region of interest" description="Disordered" evidence="1">
    <location>
        <begin position="1"/>
        <end position="45"/>
    </location>
</feature>
<protein>
    <submittedName>
        <fullName evidence="2">Uncharacterized protein</fullName>
    </submittedName>
</protein>
<organism evidence="2 3">
    <name type="scientific">Cupriavidus oxalaticus</name>
    <dbReference type="NCBI Taxonomy" id="96344"/>
    <lineage>
        <taxon>Bacteria</taxon>
        <taxon>Pseudomonadati</taxon>
        <taxon>Pseudomonadota</taxon>
        <taxon>Betaproteobacteria</taxon>
        <taxon>Burkholderiales</taxon>
        <taxon>Burkholderiaceae</taxon>
        <taxon>Cupriavidus</taxon>
    </lineage>
</organism>
<evidence type="ECO:0000256" key="1">
    <source>
        <dbReference type="SAM" id="MobiDB-lite"/>
    </source>
</evidence>
<keyword evidence="3" id="KW-1185">Reference proteome</keyword>
<proteinExistence type="predicted"/>
<dbReference type="Proteomes" id="UP000623307">
    <property type="component" value="Chromosome 1"/>
</dbReference>
<dbReference type="GeneID" id="303489848"/>
<sequence length="45" mass="4815">MQYPHPASAHPPRDRHGAIPATPTGPRQPGAGARHLARTARTPRT</sequence>
<feature type="compositionally biased region" description="Basic residues" evidence="1">
    <location>
        <begin position="35"/>
        <end position="45"/>
    </location>
</feature>
<dbReference type="EMBL" id="CP069811">
    <property type="protein sequence ID" value="QRQ90954.1"/>
    <property type="molecule type" value="Genomic_DNA"/>
</dbReference>
<evidence type="ECO:0000313" key="2">
    <source>
        <dbReference type="EMBL" id="QRQ90954.1"/>
    </source>
</evidence>
<gene>
    <name evidence="2" type="ORF">JTE92_09950</name>
</gene>